<keyword evidence="3" id="KW-1185">Reference proteome</keyword>
<dbReference type="Proteomes" id="UP000613160">
    <property type="component" value="Unassembled WGS sequence"/>
</dbReference>
<reference evidence="2" key="1">
    <citation type="journal article" date="2014" name="Int. J. Syst. Evol. Microbiol.">
        <title>Complete genome sequence of Corynebacterium casei LMG S-19264T (=DSM 44701T), isolated from a smear-ripened cheese.</title>
        <authorList>
            <consortium name="US DOE Joint Genome Institute (JGI-PGF)"/>
            <person name="Walter F."/>
            <person name="Albersmeier A."/>
            <person name="Kalinowski J."/>
            <person name="Ruckert C."/>
        </authorList>
    </citation>
    <scope>NUCLEOTIDE SEQUENCE</scope>
    <source>
        <strain evidence="2">CGMCC 1.15493</strain>
    </source>
</reference>
<evidence type="ECO:0000256" key="1">
    <source>
        <dbReference type="SAM" id="SignalP"/>
    </source>
</evidence>
<dbReference type="AlphaFoldDB" id="A0A917DGZ7"/>
<dbReference type="PANTHER" id="PTHR39332">
    <property type="entry name" value="BLL4707 PROTEIN"/>
    <property type="match status" value="1"/>
</dbReference>
<sequence length="178" mass="19202">MIARLLGALLALAILPGLAQAHGPTRQKVTETIEVAAPPAKVWARIQEFNDMSWHPRVAETEGAPGNVVDTARLVTLKTGGELAETLYRYDAAKMSYATLLPHVDVKVMPVTNYSAYLTVKPGKTPETSIVEYRCAFYRGDPNGDPPPELNEEAAIKAVTAFAKEGLEGIKKAVEQGS</sequence>
<dbReference type="Pfam" id="PF10604">
    <property type="entry name" value="Polyketide_cyc2"/>
    <property type="match status" value="1"/>
</dbReference>
<name>A0A917DGZ7_9HYPH</name>
<dbReference type="CDD" id="cd07821">
    <property type="entry name" value="PYR_PYL_RCAR_like"/>
    <property type="match status" value="1"/>
</dbReference>
<dbReference type="InterPro" id="IPR019587">
    <property type="entry name" value="Polyketide_cyclase/dehydratase"/>
</dbReference>
<comment type="caution">
    <text evidence="2">The sequence shown here is derived from an EMBL/GenBank/DDBJ whole genome shotgun (WGS) entry which is preliminary data.</text>
</comment>
<feature type="chain" id="PRO_5037411437" evidence="1">
    <location>
        <begin position="22"/>
        <end position="178"/>
    </location>
</feature>
<keyword evidence="1" id="KW-0732">Signal</keyword>
<organism evidence="2 3">
    <name type="scientific">Aureimonas glaciei</name>
    <dbReference type="NCBI Taxonomy" id="1776957"/>
    <lineage>
        <taxon>Bacteria</taxon>
        <taxon>Pseudomonadati</taxon>
        <taxon>Pseudomonadota</taxon>
        <taxon>Alphaproteobacteria</taxon>
        <taxon>Hyphomicrobiales</taxon>
        <taxon>Aurantimonadaceae</taxon>
        <taxon>Aureimonas</taxon>
    </lineage>
</organism>
<reference evidence="2" key="2">
    <citation type="submission" date="2020-09" db="EMBL/GenBank/DDBJ databases">
        <authorList>
            <person name="Sun Q."/>
            <person name="Zhou Y."/>
        </authorList>
    </citation>
    <scope>NUCLEOTIDE SEQUENCE</scope>
    <source>
        <strain evidence="2">CGMCC 1.15493</strain>
    </source>
</reference>
<dbReference type="SUPFAM" id="SSF55961">
    <property type="entry name" value="Bet v1-like"/>
    <property type="match status" value="1"/>
</dbReference>
<dbReference type="EMBL" id="BMJJ01000013">
    <property type="protein sequence ID" value="GGD36164.1"/>
    <property type="molecule type" value="Genomic_DNA"/>
</dbReference>
<protein>
    <submittedName>
        <fullName evidence="2">MxaD family protein</fullName>
    </submittedName>
</protein>
<gene>
    <name evidence="2" type="ORF">GCM10011335_43940</name>
</gene>
<evidence type="ECO:0000313" key="2">
    <source>
        <dbReference type="EMBL" id="GGD36164.1"/>
    </source>
</evidence>
<dbReference type="Gene3D" id="3.30.530.20">
    <property type="match status" value="1"/>
</dbReference>
<accession>A0A917DGZ7</accession>
<dbReference type="InterPro" id="IPR023393">
    <property type="entry name" value="START-like_dom_sf"/>
</dbReference>
<feature type="signal peptide" evidence="1">
    <location>
        <begin position="1"/>
        <end position="21"/>
    </location>
</feature>
<evidence type="ECO:0000313" key="3">
    <source>
        <dbReference type="Proteomes" id="UP000613160"/>
    </source>
</evidence>
<dbReference type="PANTHER" id="PTHR39332:SF7">
    <property type="entry name" value="SRPBCC FAMILY PROTEIN"/>
    <property type="match status" value="1"/>
</dbReference>
<proteinExistence type="predicted"/>